<reference evidence="2 3" key="1">
    <citation type="submission" date="2013-07" db="EMBL/GenBank/DDBJ databases">
        <title>Completed genome of Sphingomonas sanxanigenens NX02.</title>
        <authorList>
            <person name="Ma T."/>
            <person name="Huang H."/>
            <person name="Wu M."/>
            <person name="Li X."/>
            <person name="Li G."/>
        </authorList>
    </citation>
    <scope>NUCLEOTIDE SEQUENCE [LARGE SCALE GENOMIC DNA]</scope>
    <source>
        <strain evidence="2 3">NX02</strain>
    </source>
</reference>
<dbReference type="GO" id="GO:0004252">
    <property type="term" value="F:serine-type endopeptidase activity"/>
    <property type="evidence" value="ECO:0007669"/>
    <property type="project" value="InterPro"/>
</dbReference>
<dbReference type="InterPro" id="IPR043504">
    <property type="entry name" value="Peptidase_S1_PA_chymotrypsin"/>
</dbReference>
<dbReference type="STRING" id="1123269.NX02_01650"/>
<feature type="signal peptide" evidence="1">
    <location>
        <begin position="1"/>
        <end position="21"/>
    </location>
</feature>
<name>W0A6J6_9SPHN</name>
<protein>
    <recommendedName>
        <fullName evidence="4">Peptidase S1 domain-containing protein</fullName>
    </recommendedName>
</protein>
<dbReference type="PATRIC" id="fig|1123269.5.peg.334"/>
<feature type="chain" id="PRO_5004785122" description="Peptidase S1 domain-containing protein" evidence="1">
    <location>
        <begin position="22"/>
        <end position="431"/>
    </location>
</feature>
<evidence type="ECO:0008006" key="4">
    <source>
        <dbReference type="Google" id="ProtNLM"/>
    </source>
</evidence>
<gene>
    <name evidence="2" type="ORF">NX02_01650</name>
</gene>
<keyword evidence="1" id="KW-0732">Signal</keyword>
<dbReference type="RefSeq" id="WP_025290463.1">
    <property type="nucleotide sequence ID" value="NZ_CP006644.1"/>
</dbReference>
<dbReference type="SUPFAM" id="SSF50494">
    <property type="entry name" value="Trypsin-like serine proteases"/>
    <property type="match status" value="1"/>
</dbReference>
<dbReference type="GO" id="GO:0006508">
    <property type="term" value="P:proteolysis"/>
    <property type="evidence" value="ECO:0007669"/>
    <property type="project" value="InterPro"/>
</dbReference>
<evidence type="ECO:0000256" key="1">
    <source>
        <dbReference type="SAM" id="SignalP"/>
    </source>
</evidence>
<sequence length="431" mass="46161">MRILIVPIAALAIAAAPPVIAPPEPAPPIRILPAPAPALVETPIEALARDAAEYAALYDVPTTVALRRLHAQAESVAATERIEARFRGRLAGISIEHRPAYRINVYLTGAEPVAPEHLHVGGLDVPVIFRIGARATRDRVVWAMTTHQAEIRALFSRAPSMGFDPRTGELVIAVNQSTARSRGGADTLREKIEAITGVPVQIRLQDREDRNLGVEGGSRLIGVDPDDERRKLCTTGFVVTDGVRHGIVTAAHCVDTISHFDPAGGETPLDFVAQWGWGYRDVQVHLAPGPLQPLFYADTARTRLRPVTGQRSREATRAGDFVCHRGEKTGYHCAEVELVDFAPAGELCGGACLPTWVTVAGPHCRGGDSGAPVFVGTTAFGIVKGASYRPDKSCAFYFYMSTDYLPAGWSLLLEPPPPATNASAASRAASQ</sequence>
<evidence type="ECO:0000313" key="3">
    <source>
        <dbReference type="Proteomes" id="UP000018851"/>
    </source>
</evidence>
<accession>W0A6J6</accession>
<dbReference type="InterPro" id="IPR009003">
    <property type="entry name" value="Peptidase_S1_PA"/>
</dbReference>
<dbReference type="EMBL" id="CP006644">
    <property type="protein sequence ID" value="AHE52092.1"/>
    <property type="molecule type" value="Genomic_DNA"/>
</dbReference>
<evidence type="ECO:0000313" key="2">
    <source>
        <dbReference type="EMBL" id="AHE52092.1"/>
    </source>
</evidence>
<dbReference type="HOGENOM" id="CLU_671991_0_0_5"/>
<organism evidence="2 3">
    <name type="scientific">Sphingomonas sanxanigenens DSM 19645 = NX02</name>
    <dbReference type="NCBI Taxonomy" id="1123269"/>
    <lineage>
        <taxon>Bacteria</taxon>
        <taxon>Pseudomonadati</taxon>
        <taxon>Pseudomonadota</taxon>
        <taxon>Alphaproteobacteria</taxon>
        <taxon>Sphingomonadales</taxon>
        <taxon>Sphingomonadaceae</taxon>
        <taxon>Sphingomonas</taxon>
    </lineage>
</organism>
<dbReference type="Gene3D" id="2.40.10.10">
    <property type="entry name" value="Trypsin-like serine proteases"/>
    <property type="match status" value="2"/>
</dbReference>
<dbReference type="Proteomes" id="UP000018851">
    <property type="component" value="Chromosome"/>
</dbReference>
<dbReference type="AlphaFoldDB" id="W0A6J6"/>
<dbReference type="PROSITE" id="PS00134">
    <property type="entry name" value="TRYPSIN_HIS"/>
    <property type="match status" value="1"/>
</dbReference>
<dbReference type="KEGG" id="ssan:NX02_01650"/>
<proteinExistence type="predicted"/>
<dbReference type="InterPro" id="IPR018114">
    <property type="entry name" value="TRYPSIN_HIS"/>
</dbReference>
<keyword evidence="3" id="KW-1185">Reference proteome</keyword>
<dbReference type="eggNOG" id="ENOG5032Y7U">
    <property type="taxonomic scope" value="Bacteria"/>
</dbReference>